<gene>
    <name evidence="2" type="ORF">METZ01_LOCUS402600</name>
</gene>
<proteinExistence type="predicted"/>
<dbReference type="SUPFAM" id="SSF53383">
    <property type="entry name" value="PLP-dependent transferases"/>
    <property type="match status" value="1"/>
</dbReference>
<accession>A0A382VT22</accession>
<evidence type="ECO:0000313" key="2">
    <source>
        <dbReference type="EMBL" id="SVD49746.1"/>
    </source>
</evidence>
<dbReference type="AlphaFoldDB" id="A0A382VT22"/>
<organism evidence="2">
    <name type="scientific">marine metagenome</name>
    <dbReference type="NCBI Taxonomy" id="408172"/>
    <lineage>
        <taxon>unclassified sequences</taxon>
        <taxon>metagenomes</taxon>
        <taxon>ecological metagenomes</taxon>
    </lineage>
</organism>
<evidence type="ECO:0000256" key="1">
    <source>
        <dbReference type="SAM" id="MobiDB-lite"/>
    </source>
</evidence>
<feature type="non-terminal residue" evidence="2">
    <location>
        <position position="74"/>
    </location>
</feature>
<evidence type="ECO:0008006" key="3">
    <source>
        <dbReference type="Google" id="ProtNLM"/>
    </source>
</evidence>
<name>A0A382VT22_9ZZZZ</name>
<feature type="region of interest" description="Disordered" evidence="1">
    <location>
        <begin position="1"/>
        <end position="22"/>
    </location>
</feature>
<reference evidence="2" key="1">
    <citation type="submission" date="2018-05" db="EMBL/GenBank/DDBJ databases">
        <authorList>
            <person name="Lanie J.A."/>
            <person name="Ng W.-L."/>
            <person name="Kazmierczak K.M."/>
            <person name="Andrzejewski T.M."/>
            <person name="Davidsen T.M."/>
            <person name="Wayne K.J."/>
            <person name="Tettelin H."/>
            <person name="Glass J.I."/>
            <person name="Rusch D."/>
            <person name="Podicherti R."/>
            <person name="Tsui H.-C.T."/>
            <person name="Winkler M.E."/>
        </authorList>
    </citation>
    <scope>NUCLEOTIDE SEQUENCE</scope>
</reference>
<dbReference type="EMBL" id="UINC01154452">
    <property type="protein sequence ID" value="SVD49746.1"/>
    <property type="molecule type" value="Genomic_DNA"/>
</dbReference>
<protein>
    <recommendedName>
        <fullName evidence="3">Phosphoserine aminotransferase</fullName>
    </recommendedName>
</protein>
<dbReference type="InterPro" id="IPR015424">
    <property type="entry name" value="PyrdxlP-dep_Trfase"/>
</dbReference>
<feature type="compositionally biased region" description="Low complexity" evidence="1">
    <location>
        <begin position="1"/>
        <end position="19"/>
    </location>
</feature>
<sequence length="74" mass="8038">MALAKPSNKPSNPNFSSGPCAKRPGWELSVLKNTPIGRSHRSKECKDKLNQAIVKSKQVLKLPDSYSLAIMTGS</sequence>